<sequence>MTSPTVPAPATTSTGALLPLVALPQGELLTVNEKDIPLVRDALGPGVHFKPLRVDIENGEWVVLATFAPGARIPLHYHTGVVDSWTISGCWYYEEYRDQPQTAGSYLFEPGASVHTLTCPESNTEDTTVLFRISGANVNFTDDGAFHSILDAALVAHLTRTLSEERDLGPVAYITGGTAAVAGMDAL</sequence>
<accession>A0A4R1FJX2</accession>
<dbReference type="Gene3D" id="2.60.120.10">
    <property type="entry name" value="Jelly Rolls"/>
    <property type="match status" value="1"/>
</dbReference>
<keyword evidence="3" id="KW-1185">Reference proteome</keyword>
<dbReference type="AlphaFoldDB" id="A0A4R1FJX2"/>
<reference evidence="2 3" key="1">
    <citation type="submission" date="2019-03" db="EMBL/GenBank/DDBJ databases">
        <title>Genomic Encyclopedia of Type Strains, Phase IV (KMG-IV): sequencing the most valuable type-strain genomes for metagenomic binning, comparative biology and taxonomic classification.</title>
        <authorList>
            <person name="Goeker M."/>
        </authorList>
    </citation>
    <scope>NUCLEOTIDE SEQUENCE [LARGE SCALE GENOMIC DNA]</scope>
    <source>
        <strain evidence="2 3">DSM 44684</strain>
    </source>
</reference>
<protein>
    <submittedName>
        <fullName evidence="2">ChrR-like protein with cupin domain</fullName>
    </submittedName>
</protein>
<dbReference type="SUPFAM" id="SSF51182">
    <property type="entry name" value="RmlC-like cupins"/>
    <property type="match status" value="1"/>
</dbReference>
<evidence type="ECO:0000313" key="3">
    <source>
        <dbReference type="Proteomes" id="UP000294856"/>
    </source>
</evidence>
<dbReference type="EMBL" id="SMFR01000005">
    <property type="protein sequence ID" value="TCJ93574.1"/>
    <property type="molecule type" value="Genomic_DNA"/>
</dbReference>
<comment type="caution">
    <text evidence="2">The sequence shown here is derived from an EMBL/GenBank/DDBJ whole genome shotgun (WGS) entry which is preliminary data.</text>
</comment>
<feature type="domain" description="ChrR-like cupin" evidence="1">
    <location>
        <begin position="43"/>
        <end position="122"/>
    </location>
</feature>
<proteinExistence type="predicted"/>
<dbReference type="Pfam" id="PF12973">
    <property type="entry name" value="Cupin_7"/>
    <property type="match status" value="1"/>
</dbReference>
<dbReference type="RefSeq" id="WP_067456336.1">
    <property type="nucleotide sequence ID" value="NZ_SMFR01000005.1"/>
</dbReference>
<dbReference type="InterPro" id="IPR011051">
    <property type="entry name" value="RmlC_Cupin_sf"/>
</dbReference>
<dbReference type="Proteomes" id="UP000294856">
    <property type="component" value="Unassembled WGS sequence"/>
</dbReference>
<dbReference type="CDD" id="cd20302">
    <property type="entry name" value="cupin_DAD"/>
    <property type="match status" value="1"/>
</dbReference>
<dbReference type="STRING" id="1210063.GCA_001612665_05124"/>
<name>A0A4R1FJX2_9NOCA</name>
<evidence type="ECO:0000259" key="1">
    <source>
        <dbReference type="Pfam" id="PF12973"/>
    </source>
</evidence>
<organism evidence="2 3">
    <name type="scientific">Nocardia alba</name>
    <dbReference type="NCBI Taxonomy" id="225051"/>
    <lineage>
        <taxon>Bacteria</taxon>
        <taxon>Bacillati</taxon>
        <taxon>Actinomycetota</taxon>
        <taxon>Actinomycetes</taxon>
        <taxon>Mycobacteriales</taxon>
        <taxon>Nocardiaceae</taxon>
        <taxon>Nocardia</taxon>
    </lineage>
</organism>
<dbReference type="OrthoDB" id="564955at2"/>
<gene>
    <name evidence="2" type="ORF">DFR71_5424</name>
</gene>
<dbReference type="InterPro" id="IPR025979">
    <property type="entry name" value="ChrR-like_cupin_dom"/>
</dbReference>
<evidence type="ECO:0000313" key="2">
    <source>
        <dbReference type="EMBL" id="TCJ93574.1"/>
    </source>
</evidence>
<dbReference type="InterPro" id="IPR014710">
    <property type="entry name" value="RmlC-like_jellyroll"/>
</dbReference>